<accession>A0AAE0X7Z4</accession>
<reference evidence="2" key="1">
    <citation type="journal article" date="2023" name="Mol. Phylogenet. Evol.">
        <title>Genome-scale phylogeny and comparative genomics of the fungal order Sordariales.</title>
        <authorList>
            <person name="Hensen N."/>
            <person name="Bonometti L."/>
            <person name="Westerberg I."/>
            <person name="Brannstrom I.O."/>
            <person name="Guillou S."/>
            <person name="Cros-Aarteil S."/>
            <person name="Calhoun S."/>
            <person name="Haridas S."/>
            <person name="Kuo A."/>
            <person name="Mondo S."/>
            <person name="Pangilinan J."/>
            <person name="Riley R."/>
            <person name="LaButti K."/>
            <person name="Andreopoulos B."/>
            <person name="Lipzen A."/>
            <person name="Chen C."/>
            <person name="Yan M."/>
            <person name="Daum C."/>
            <person name="Ng V."/>
            <person name="Clum A."/>
            <person name="Steindorff A."/>
            <person name="Ohm R.A."/>
            <person name="Martin F."/>
            <person name="Silar P."/>
            <person name="Natvig D.O."/>
            <person name="Lalanne C."/>
            <person name="Gautier V."/>
            <person name="Ament-Velasquez S.L."/>
            <person name="Kruys A."/>
            <person name="Hutchinson M.I."/>
            <person name="Powell A.J."/>
            <person name="Barry K."/>
            <person name="Miller A.N."/>
            <person name="Grigoriev I.V."/>
            <person name="Debuchy R."/>
            <person name="Gladieux P."/>
            <person name="Hiltunen Thoren M."/>
            <person name="Johannesson H."/>
        </authorList>
    </citation>
    <scope>NUCLEOTIDE SEQUENCE</scope>
    <source>
        <strain evidence="2">CBS 314.62</strain>
    </source>
</reference>
<sequence length="260" mass="29440">MLAIIMTPHQWMESPVLWRNRTARSSEQGSCLKCAGWEAEQGHITIHRWPRATHPRGFAQPGNQEPAALCAVRCTPWAGPHHHWHHLRQAPEKTGRMDALHPTKAFRRPRPKHSFPAALVVLVLRFFELFSSVPKPKPSTLSVIPLPLPASPSFPSFAQLRFPGPSPNLYSLILIHPVNFVLITKEQTFTSPSPPLSRLGAPAGEDKPKLKIQIQNPEIQKSRNPKPRWLSTSNRYVPIFYIFFFVSVFFHSLSAPLICQ</sequence>
<keyword evidence="3" id="KW-1185">Reference proteome</keyword>
<dbReference type="EMBL" id="JAULSO010000002">
    <property type="protein sequence ID" value="KAK3687536.1"/>
    <property type="molecule type" value="Genomic_DNA"/>
</dbReference>
<evidence type="ECO:0000256" key="1">
    <source>
        <dbReference type="SAM" id="Phobius"/>
    </source>
</evidence>
<feature type="transmembrane region" description="Helical" evidence="1">
    <location>
        <begin position="239"/>
        <end position="259"/>
    </location>
</feature>
<protein>
    <submittedName>
        <fullName evidence="2">Uncharacterized protein</fullName>
    </submittedName>
</protein>
<name>A0AAE0X7Z4_9PEZI</name>
<organism evidence="2 3">
    <name type="scientific">Podospora appendiculata</name>
    <dbReference type="NCBI Taxonomy" id="314037"/>
    <lineage>
        <taxon>Eukaryota</taxon>
        <taxon>Fungi</taxon>
        <taxon>Dikarya</taxon>
        <taxon>Ascomycota</taxon>
        <taxon>Pezizomycotina</taxon>
        <taxon>Sordariomycetes</taxon>
        <taxon>Sordariomycetidae</taxon>
        <taxon>Sordariales</taxon>
        <taxon>Podosporaceae</taxon>
        <taxon>Podospora</taxon>
    </lineage>
</organism>
<dbReference type="AlphaFoldDB" id="A0AAE0X7Z4"/>
<gene>
    <name evidence="2" type="ORF">B0T22DRAFT_131258</name>
</gene>
<dbReference type="Proteomes" id="UP001270362">
    <property type="component" value="Unassembled WGS sequence"/>
</dbReference>
<reference evidence="2" key="2">
    <citation type="submission" date="2023-06" db="EMBL/GenBank/DDBJ databases">
        <authorList>
            <consortium name="Lawrence Berkeley National Laboratory"/>
            <person name="Haridas S."/>
            <person name="Hensen N."/>
            <person name="Bonometti L."/>
            <person name="Westerberg I."/>
            <person name="Brannstrom I.O."/>
            <person name="Guillou S."/>
            <person name="Cros-Aarteil S."/>
            <person name="Calhoun S."/>
            <person name="Kuo A."/>
            <person name="Mondo S."/>
            <person name="Pangilinan J."/>
            <person name="Riley R."/>
            <person name="Labutti K."/>
            <person name="Andreopoulos B."/>
            <person name="Lipzen A."/>
            <person name="Chen C."/>
            <person name="Yanf M."/>
            <person name="Daum C."/>
            <person name="Ng V."/>
            <person name="Clum A."/>
            <person name="Steindorff A."/>
            <person name="Ohm R."/>
            <person name="Martin F."/>
            <person name="Silar P."/>
            <person name="Natvig D."/>
            <person name="Lalanne C."/>
            <person name="Gautier V."/>
            <person name="Ament-Velasquez S.L."/>
            <person name="Kruys A."/>
            <person name="Hutchinson M.I."/>
            <person name="Powell A.J."/>
            <person name="Barry K."/>
            <person name="Miller A.N."/>
            <person name="Grigoriev I.V."/>
            <person name="Debuchy R."/>
            <person name="Gladieux P."/>
            <person name="Thoren M.H."/>
            <person name="Johannesson H."/>
        </authorList>
    </citation>
    <scope>NUCLEOTIDE SEQUENCE</scope>
    <source>
        <strain evidence="2">CBS 314.62</strain>
    </source>
</reference>
<proteinExistence type="predicted"/>
<keyword evidence="1" id="KW-0472">Membrane</keyword>
<keyword evidence="1" id="KW-1133">Transmembrane helix</keyword>
<evidence type="ECO:0000313" key="2">
    <source>
        <dbReference type="EMBL" id="KAK3687536.1"/>
    </source>
</evidence>
<evidence type="ECO:0000313" key="3">
    <source>
        <dbReference type="Proteomes" id="UP001270362"/>
    </source>
</evidence>
<comment type="caution">
    <text evidence="2">The sequence shown here is derived from an EMBL/GenBank/DDBJ whole genome shotgun (WGS) entry which is preliminary data.</text>
</comment>
<keyword evidence="1" id="KW-0812">Transmembrane</keyword>